<organism evidence="10 11">
    <name type="scientific">Actinomyces israelii</name>
    <dbReference type="NCBI Taxonomy" id="1659"/>
    <lineage>
        <taxon>Bacteria</taxon>
        <taxon>Bacillati</taxon>
        <taxon>Actinomycetota</taxon>
        <taxon>Actinomycetes</taxon>
        <taxon>Actinomycetales</taxon>
        <taxon>Actinomycetaceae</taxon>
        <taxon>Actinomyces</taxon>
    </lineage>
</organism>
<keyword evidence="5 7" id="KW-1133">Transmembrane helix</keyword>
<dbReference type="Proteomes" id="UP001072034">
    <property type="component" value="Unassembled WGS sequence"/>
</dbReference>
<dbReference type="Gene3D" id="3.40.50.300">
    <property type="entry name" value="P-loop containing nucleotide triphosphate hydrolases"/>
    <property type="match status" value="1"/>
</dbReference>
<gene>
    <name evidence="10" type="ORF">OHJ16_02155</name>
</gene>
<name>A0ABT4I535_9ACTO</name>
<dbReference type="InterPro" id="IPR039421">
    <property type="entry name" value="Type_1_exporter"/>
</dbReference>
<proteinExistence type="predicted"/>
<evidence type="ECO:0000256" key="6">
    <source>
        <dbReference type="ARBA" id="ARBA00023136"/>
    </source>
</evidence>
<evidence type="ECO:0000256" key="4">
    <source>
        <dbReference type="ARBA" id="ARBA00022840"/>
    </source>
</evidence>
<dbReference type="InterPro" id="IPR003439">
    <property type="entry name" value="ABC_transporter-like_ATP-bd"/>
</dbReference>
<evidence type="ECO:0000313" key="11">
    <source>
        <dbReference type="Proteomes" id="UP001072034"/>
    </source>
</evidence>
<dbReference type="InterPro" id="IPR036640">
    <property type="entry name" value="ABC1_TM_sf"/>
</dbReference>
<feature type="transmembrane region" description="Helical" evidence="7">
    <location>
        <begin position="20"/>
        <end position="44"/>
    </location>
</feature>
<evidence type="ECO:0000256" key="2">
    <source>
        <dbReference type="ARBA" id="ARBA00022692"/>
    </source>
</evidence>
<evidence type="ECO:0000256" key="1">
    <source>
        <dbReference type="ARBA" id="ARBA00004651"/>
    </source>
</evidence>
<dbReference type="PROSITE" id="PS00211">
    <property type="entry name" value="ABC_TRANSPORTER_1"/>
    <property type="match status" value="1"/>
</dbReference>
<accession>A0ABT4I535</accession>
<protein>
    <submittedName>
        <fullName evidence="10">ABC transporter ATP-binding protein</fullName>
    </submittedName>
</protein>
<keyword evidence="11" id="KW-1185">Reference proteome</keyword>
<evidence type="ECO:0000256" key="7">
    <source>
        <dbReference type="SAM" id="Phobius"/>
    </source>
</evidence>
<keyword evidence="3" id="KW-0547">Nucleotide-binding</keyword>
<feature type="domain" description="ABC transporter" evidence="8">
    <location>
        <begin position="331"/>
        <end position="565"/>
    </location>
</feature>
<comment type="caution">
    <text evidence="10">The sequence shown here is derived from an EMBL/GenBank/DDBJ whole genome shotgun (WGS) entry which is preliminary data.</text>
</comment>
<dbReference type="InterPro" id="IPR027417">
    <property type="entry name" value="P-loop_NTPase"/>
</dbReference>
<dbReference type="PROSITE" id="PS50893">
    <property type="entry name" value="ABC_TRANSPORTER_2"/>
    <property type="match status" value="1"/>
</dbReference>
<dbReference type="InterPro" id="IPR011527">
    <property type="entry name" value="ABC1_TM_dom"/>
</dbReference>
<dbReference type="PROSITE" id="PS50929">
    <property type="entry name" value="ABC_TM1F"/>
    <property type="match status" value="1"/>
</dbReference>
<sequence>MITRLDRYLGGHSHLKGLIVAHAVAGVLQGAALGLLVPFLRAFLSGGPGAGAWLAAIMATACASAVISAAATVRSYRIGSDDVCGGLIRAVGQKVQHLPLGWFDSAATGRVAAATSTDIHALSHLPSLVLPQIASMSGSAAAIAVVSLWQEPRMGLAMIITLPGCVWALRRLKRAVVAEYRQHEVSTRRLASRVLELARLQPVLRATGACRDGWEPLERDLREDREAAGRAMGAAAPAAIGFHTFVEAGMVLAVAVGASLLLGAQVDPAVFVALSLMAVRFADPVGMLAFYVSPVHEADAALESIGSILDTPVMDEPEAEAAAVPGAPYDVVLDHVSFGYVPGREVIHDVCLTLPAGSVTALVGPSGSGKSTIARLVARFWDASSGSVSVGGVDVRAARVEALMERVSMVFQDVYLFDTTIEENVRIGRPGASAEQVREAARRAGLAEVVERLPRGWDTPVGEGGSALSGGERQRVAIARAFLKDAPVLLLDEVTSALDGANEAVVTRAMEELSRGRTVLVIAHRLSTIRRADRIVVLVDGAVEAVGAHNELYAAGGTYRRFWDDQEAIDRWRLVGAEMSAEN</sequence>
<reference evidence="10" key="1">
    <citation type="submission" date="2022-10" db="EMBL/GenBank/DDBJ databases">
        <title>Genome sequence of Actinomyces israelii ATCC 10048.</title>
        <authorList>
            <person name="Watt R.M."/>
            <person name="Tong W.M."/>
        </authorList>
    </citation>
    <scope>NUCLEOTIDE SEQUENCE</scope>
    <source>
        <strain evidence="10">ATCC 10048</strain>
    </source>
</reference>
<dbReference type="SUPFAM" id="SSF90123">
    <property type="entry name" value="ABC transporter transmembrane region"/>
    <property type="match status" value="1"/>
</dbReference>
<dbReference type="PANTHER" id="PTHR24221">
    <property type="entry name" value="ATP-BINDING CASSETTE SUB-FAMILY B"/>
    <property type="match status" value="1"/>
</dbReference>
<feature type="domain" description="ABC transmembrane type-1" evidence="9">
    <location>
        <begin position="17"/>
        <end position="297"/>
    </location>
</feature>
<evidence type="ECO:0000259" key="9">
    <source>
        <dbReference type="PROSITE" id="PS50929"/>
    </source>
</evidence>
<dbReference type="Pfam" id="PF00005">
    <property type="entry name" value="ABC_tran"/>
    <property type="match status" value="1"/>
</dbReference>
<dbReference type="EMBL" id="JAPTMY010000003">
    <property type="protein sequence ID" value="MCZ0856856.1"/>
    <property type="molecule type" value="Genomic_DNA"/>
</dbReference>
<evidence type="ECO:0000256" key="5">
    <source>
        <dbReference type="ARBA" id="ARBA00022989"/>
    </source>
</evidence>
<keyword evidence="4 10" id="KW-0067">ATP-binding</keyword>
<dbReference type="Gene3D" id="1.20.1560.10">
    <property type="entry name" value="ABC transporter type 1, transmembrane domain"/>
    <property type="match status" value="1"/>
</dbReference>
<dbReference type="InterPro" id="IPR003593">
    <property type="entry name" value="AAA+_ATPase"/>
</dbReference>
<comment type="subcellular location">
    <subcellularLocation>
        <location evidence="1">Cell membrane</location>
        <topology evidence="1">Multi-pass membrane protein</topology>
    </subcellularLocation>
</comment>
<feature type="transmembrane region" description="Helical" evidence="7">
    <location>
        <begin position="50"/>
        <end position="71"/>
    </location>
</feature>
<evidence type="ECO:0000259" key="8">
    <source>
        <dbReference type="PROSITE" id="PS50893"/>
    </source>
</evidence>
<keyword evidence="6 7" id="KW-0472">Membrane</keyword>
<dbReference type="GO" id="GO:0005524">
    <property type="term" value="F:ATP binding"/>
    <property type="evidence" value="ECO:0007669"/>
    <property type="project" value="UniProtKB-KW"/>
</dbReference>
<feature type="transmembrane region" description="Helical" evidence="7">
    <location>
        <begin position="240"/>
        <end position="263"/>
    </location>
</feature>
<dbReference type="SMART" id="SM00382">
    <property type="entry name" value="AAA"/>
    <property type="match status" value="1"/>
</dbReference>
<dbReference type="InterPro" id="IPR017871">
    <property type="entry name" value="ABC_transporter-like_CS"/>
</dbReference>
<keyword evidence="2 7" id="KW-0812">Transmembrane</keyword>
<dbReference type="SUPFAM" id="SSF52540">
    <property type="entry name" value="P-loop containing nucleoside triphosphate hydrolases"/>
    <property type="match status" value="1"/>
</dbReference>
<evidence type="ECO:0000256" key="3">
    <source>
        <dbReference type="ARBA" id="ARBA00022741"/>
    </source>
</evidence>
<dbReference type="PANTHER" id="PTHR24221:SF654">
    <property type="entry name" value="ATP-BINDING CASSETTE SUB-FAMILY B MEMBER 6"/>
    <property type="match status" value="1"/>
</dbReference>
<evidence type="ECO:0000313" key="10">
    <source>
        <dbReference type="EMBL" id="MCZ0856856.1"/>
    </source>
</evidence>
<dbReference type="RefSeq" id="WP_268916551.1">
    <property type="nucleotide sequence ID" value="NZ_JAPTMY010000003.1"/>
</dbReference>
<dbReference type="Pfam" id="PF00664">
    <property type="entry name" value="ABC_membrane"/>
    <property type="match status" value="1"/>
</dbReference>